<sequence length="100" mass="11520">MAENKQKCFVMTTDTLKKYEEFKSKEGLSSDMDTFAKLVNYGLMMTSQSLVPVEVASEAQDKLAKAMFEVGRLQGLLEEYQKVKNKGFFKRFFWALQANK</sequence>
<keyword evidence="2" id="KW-1185">Reference proteome</keyword>
<organism evidence="1 2">
    <name type="scientific">Desulfurella multipotens</name>
    <dbReference type="NCBI Taxonomy" id="79269"/>
    <lineage>
        <taxon>Bacteria</taxon>
        <taxon>Pseudomonadati</taxon>
        <taxon>Campylobacterota</taxon>
        <taxon>Desulfurellia</taxon>
        <taxon>Desulfurellales</taxon>
        <taxon>Desulfurellaceae</taxon>
        <taxon>Desulfurella</taxon>
    </lineage>
</organism>
<reference evidence="2" key="1">
    <citation type="submission" date="2016-10" db="EMBL/GenBank/DDBJ databases">
        <authorList>
            <person name="Varghese N."/>
            <person name="Submissions S."/>
        </authorList>
    </citation>
    <scope>NUCLEOTIDE SEQUENCE [LARGE SCALE GENOMIC DNA]</scope>
    <source>
        <strain evidence="2">DSM 8415</strain>
    </source>
</reference>
<name>A0A1G6RXI3_9BACT</name>
<dbReference type="AlphaFoldDB" id="A0A1G6RXI3"/>
<gene>
    <name evidence="1" type="ORF">SAMN05660835_01876</name>
</gene>
<dbReference type="RefSeq" id="WP_092129847.1">
    <property type="nucleotide sequence ID" value="NZ_FMYU01000024.1"/>
</dbReference>
<accession>A0A1G6RXI3</accession>
<protein>
    <submittedName>
        <fullName evidence="1">Uncharacterized protein</fullName>
    </submittedName>
</protein>
<evidence type="ECO:0000313" key="2">
    <source>
        <dbReference type="Proteomes" id="UP000199411"/>
    </source>
</evidence>
<proteinExistence type="predicted"/>
<dbReference type="EMBL" id="FMYU01000024">
    <property type="protein sequence ID" value="SDD09372.1"/>
    <property type="molecule type" value="Genomic_DNA"/>
</dbReference>
<evidence type="ECO:0000313" key="1">
    <source>
        <dbReference type="EMBL" id="SDD09372.1"/>
    </source>
</evidence>
<dbReference type="Proteomes" id="UP000199411">
    <property type="component" value="Unassembled WGS sequence"/>
</dbReference>